<gene>
    <name evidence="3" type="ORF">GCM10011613_07440</name>
</gene>
<feature type="domain" description="UPF0033" evidence="2">
    <location>
        <begin position="28"/>
        <end position="96"/>
    </location>
</feature>
<comment type="similarity">
    <text evidence="1">Belongs to the sulfur carrier protein TusA family.</text>
</comment>
<dbReference type="PANTHER" id="PTHR33279">
    <property type="entry name" value="SULFUR CARRIER PROTEIN YEDF-RELATED"/>
    <property type="match status" value="1"/>
</dbReference>
<protein>
    <recommendedName>
        <fullName evidence="2">UPF0033 domain-containing protein</fullName>
    </recommendedName>
</protein>
<evidence type="ECO:0000259" key="2">
    <source>
        <dbReference type="Pfam" id="PF01206"/>
    </source>
</evidence>
<dbReference type="InterPro" id="IPR036868">
    <property type="entry name" value="TusA-like_sf"/>
</dbReference>
<evidence type="ECO:0000256" key="1">
    <source>
        <dbReference type="ARBA" id="ARBA00008984"/>
    </source>
</evidence>
<reference evidence="4" key="1">
    <citation type="journal article" date="2019" name="Int. J. Syst. Evol. Microbiol.">
        <title>The Global Catalogue of Microorganisms (GCM) 10K type strain sequencing project: providing services to taxonomists for standard genome sequencing and annotation.</title>
        <authorList>
            <consortium name="The Broad Institute Genomics Platform"/>
            <consortium name="The Broad Institute Genome Sequencing Center for Infectious Disease"/>
            <person name="Wu L."/>
            <person name="Ma J."/>
        </authorList>
    </citation>
    <scope>NUCLEOTIDE SEQUENCE [LARGE SCALE GENOMIC DNA]</scope>
    <source>
        <strain evidence="4">KCTC 32239</strain>
    </source>
</reference>
<evidence type="ECO:0000313" key="4">
    <source>
        <dbReference type="Proteomes" id="UP000619761"/>
    </source>
</evidence>
<dbReference type="Gene3D" id="3.30.110.40">
    <property type="entry name" value="TusA-like domain"/>
    <property type="match status" value="1"/>
</dbReference>
<dbReference type="SUPFAM" id="SSF64307">
    <property type="entry name" value="SirA-like"/>
    <property type="match status" value="1"/>
</dbReference>
<organism evidence="3 4">
    <name type="scientific">Cellvibrio zantedeschiae</name>
    <dbReference type="NCBI Taxonomy" id="1237077"/>
    <lineage>
        <taxon>Bacteria</taxon>
        <taxon>Pseudomonadati</taxon>
        <taxon>Pseudomonadota</taxon>
        <taxon>Gammaproteobacteria</taxon>
        <taxon>Cellvibrionales</taxon>
        <taxon>Cellvibrionaceae</taxon>
        <taxon>Cellvibrio</taxon>
    </lineage>
</organism>
<dbReference type="InterPro" id="IPR001455">
    <property type="entry name" value="TusA-like"/>
</dbReference>
<accession>A0ABQ3ATD7</accession>
<comment type="caution">
    <text evidence="3">The sequence shown here is derived from an EMBL/GenBank/DDBJ whole genome shotgun (WGS) entry which is preliminary data.</text>
</comment>
<dbReference type="PANTHER" id="PTHR33279:SF2">
    <property type="entry name" value="SULFUR CARRIER PROTEIN TUSA"/>
    <property type="match status" value="1"/>
</dbReference>
<proteinExistence type="inferred from homology"/>
<keyword evidence="4" id="KW-1185">Reference proteome</keyword>
<sequence>MKDQEAGIPAALKVVESAAALNCPVNLEVDARQLACPLPLLKAKQGLRALAVGELLRVWSTDAGSLKDFVSFAHITGQVLEGFYGQDGYYCFLIRKQS</sequence>
<evidence type="ECO:0000313" key="3">
    <source>
        <dbReference type="EMBL" id="GGY66049.1"/>
    </source>
</evidence>
<dbReference type="Pfam" id="PF01206">
    <property type="entry name" value="TusA"/>
    <property type="match status" value="1"/>
</dbReference>
<dbReference type="CDD" id="cd00291">
    <property type="entry name" value="SirA_YedF_YeeD"/>
    <property type="match status" value="1"/>
</dbReference>
<dbReference type="RefSeq" id="WP_229837602.1">
    <property type="nucleotide sequence ID" value="NZ_BMYZ01000001.1"/>
</dbReference>
<name>A0ABQ3ATD7_9GAMM</name>
<dbReference type="EMBL" id="BMYZ01000001">
    <property type="protein sequence ID" value="GGY66049.1"/>
    <property type="molecule type" value="Genomic_DNA"/>
</dbReference>
<dbReference type="Proteomes" id="UP000619761">
    <property type="component" value="Unassembled WGS sequence"/>
</dbReference>